<evidence type="ECO:0000313" key="18">
    <source>
        <dbReference type="EMBL" id="GGI16833.1"/>
    </source>
</evidence>
<evidence type="ECO:0000256" key="14">
    <source>
        <dbReference type="ARBA" id="ARBA00049348"/>
    </source>
</evidence>
<dbReference type="PANTHER" id="PTHR10815:SF14">
    <property type="entry name" value="BIFUNCTIONAL TRANSCRIPTIONAL ACTIVATOR_DNA REPAIR ENZYME ADA"/>
    <property type="match status" value="1"/>
</dbReference>
<sequence>MRYKQASCDASSDPRWQSVVERDASSDGCFVYSVATTGVYCRPSCPSRLARAENVHFHATPAEAEQAGFRPCKRCKPDQVALAQQHAARVAQACRMIDASKTILTLDTLAKQAGMSKFHFHRLFRRITGVTPHAYAEASRAQRLRATLPSQKSVTNAIYDAGFNANSRFYTKADQTLGMTAKKYKEGGTAMRIRFALGESRMGSILVAQSERGICAILLGDDPAALLEDVQARFPKAEFIGGDERFETLVAQVVGLIEEPGAGLQLPLDLQGTLFQQRVWQTLNEIPPGETATYTQIAERIGSPKAVRAVAGACAANPLAVAIPCHRVVRIGGDLAGYRWGLERKQALLALEAQWCDRKK</sequence>
<keyword evidence="8 16" id="KW-0862">Zinc</keyword>
<evidence type="ECO:0000256" key="8">
    <source>
        <dbReference type="ARBA" id="ARBA00022833"/>
    </source>
</evidence>
<comment type="caution">
    <text evidence="18">The sequence shown here is derived from an EMBL/GenBank/DDBJ whole genome shotgun (WGS) entry which is preliminary data.</text>
</comment>
<feature type="binding site" evidence="16">
    <location>
        <position position="75"/>
    </location>
    <ligand>
        <name>Zn(2+)</name>
        <dbReference type="ChEBI" id="CHEBI:29105"/>
    </ligand>
</feature>
<feature type="binding site" evidence="16">
    <location>
        <position position="72"/>
    </location>
    <ligand>
        <name>Zn(2+)</name>
        <dbReference type="ChEBI" id="CHEBI:29105"/>
    </ligand>
</feature>
<dbReference type="EMBL" id="BMDI01000001">
    <property type="protein sequence ID" value="GGI16833.1"/>
    <property type="molecule type" value="Genomic_DNA"/>
</dbReference>
<evidence type="ECO:0000256" key="9">
    <source>
        <dbReference type="ARBA" id="ARBA00023015"/>
    </source>
</evidence>
<keyword evidence="12" id="KW-0804">Transcription</keyword>
<dbReference type="EC" id="2.1.1.63" evidence="3"/>
<keyword evidence="10" id="KW-0238">DNA-binding</keyword>
<dbReference type="GO" id="GO:0032259">
    <property type="term" value="P:methylation"/>
    <property type="evidence" value="ECO:0007669"/>
    <property type="project" value="UniProtKB-KW"/>
</dbReference>
<dbReference type="InterPro" id="IPR035451">
    <property type="entry name" value="Ada-like_dom_sf"/>
</dbReference>
<dbReference type="GO" id="GO:0003908">
    <property type="term" value="F:methylated-DNA-[protein]-cysteine S-methyltransferase activity"/>
    <property type="evidence" value="ECO:0007669"/>
    <property type="project" value="UniProtKB-EC"/>
</dbReference>
<evidence type="ECO:0000256" key="7">
    <source>
        <dbReference type="ARBA" id="ARBA00022763"/>
    </source>
</evidence>
<dbReference type="PANTHER" id="PTHR10815">
    <property type="entry name" value="METHYLATED-DNA--PROTEIN-CYSTEINE METHYLTRANSFERASE"/>
    <property type="match status" value="1"/>
</dbReference>
<protein>
    <recommendedName>
        <fullName evidence="3">methylated-DNA--[protein]-cysteine S-methyltransferase</fullName>
        <ecNumber evidence="3">2.1.1.63</ecNumber>
    </recommendedName>
</protein>
<dbReference type="InterPro" id="IPR036217">
    <property type="entry name" value="MethylDNA_cys_MeTrfase_DNAb"/>
</dbReference>
<dbReference type="Pfam" id="PF02805">
    <property type="entry name" value="Ada_Zn_binding"/>
    <property type="match status" value="1"/>
</dbReference>
<dbReference type="GO" id="GO:0008270">
    <property type="term" value="F:zinc ion binding"/>
    <property type="evidence" value="ECO:0007669"/>
    <property type="project" value="InterPro"/>
</dbReference>
<keyword evidence="7" id="KW-0227">DNA damage</keyword>
<dbReference type="InterPro" id="IPR036631">
    <property type="entry name" value="MGMT_N_sf"/>
</dbReference>
<dbReference type="FunFam" id="1.10.10.10:FF:000214">
    <property type="entry name" value="Methylated-DNA--protein-cysteine methyltransferase"/>
    <property type="match status" value="1"/>
</dbReference>
<dbReference type="SUPFAM" id="SSF53155">
    <property type="entry name" value="Methylated DNA-protein cysteine methyltransferase domain"/>
    <property type="match status" value="1"/>
</dbReference>
<gene>
    <name evidence="18" type="ORF">GCM10008066_05940</name>
</gene>
<dbReference type="GO" id="GO:0006281">
    <property type="term" value="P:DNA repair"/>
    <property type="evidence" value="ECO:0007669"/>
    <property type="project" value="UniProtKB-KW"/>
</dbReference>
<keyword evidence="11" id="KW-0010">Activator</keyword>
<keyword evidence="19" id="KW-1185">Reference proteome</keyword>
<evidence type="ECO:0000256" key="6">
    <source>
        <dbReference type="ARBA" id="ARBA00022723"/>
    </source>
</evidence>
<evidence type="ECO:0000256" key="4">
    <source>
        <dbReference type="ARBA" id="ARBA00022603"/>
    </source>
</evidence>
<evidence type="ECO:0000256" key="2">
    <source>
        <dbReference type="ARBA" id="ARBA00008711"/>
    </source>
</evidence>
<dbReference type="InterPro" id="IPR009057">
    <property type="entry name" value="Homeodomain-like_sf"/>
</dbReference>
<evidence type="ECO:0000256" key="11">
    <source>
        <dbReference type="ARBA" id="ARBA00023159"/>
    </source>
</evidence>
<keyword evidence="4" id="KW-0489">Methyltransferase</keyword>
<evidence type="ECO:0000259" key="17">
    <source>
        <dbReference type="PROSITE" id="PS01124"/>
    </source>
</evidence>
<dbReference type="InterPro" id="IPR001497">
    <property type="entry name" value="MethylDNA_cys_MeTrfase_AS"/>
</dbReference>
<accession>A0A8J3AVA6</accession>
<evidence type="ECO:0000256" key="13">
    <source>
        <dbReference type="ARBA" id="ARBA00023204"/>
    </source>
</evidence>
<evidence type="ECO:0000256" key="16">
    <source>
        <dbReference type="PIRSR" id="PIRSR000409-3"/>
    </source>
</evidence>
<dbReference type="Gene3D" id="3.30.160.70">
    <property type="entry name" value="Methylated DNA-protein cysteine methyltransferase domain"/>
    <property type="match status" value="1"/>
</dbReference>
<dbReference type="NCBIfam" id="TIGR00589">
    <property type="entry name" value="ogt"/>
    <property type="match status" value="1"/>
</dbReference>
<feature type="binding site" evidence="16">
    <location>
        <position position="45"/>
    </location>
    <ligand>
        <name>Zn(2+)</name>
        <dbReference type="ChEBI" id="CHEBI:29105"/>
    </ligand>
</feature>
<dbReference type="Proteomes" id="UP000642180">
    <property type="component" value="Unassembled WGS sequence"/>
</dbReference>
<comment type="cofactor">
    <cofactor evidence="16">
        <name>Zn(2+)</name>
        <dbReference type="ChEBI" id="CHEBI:29105"/>
    </cofactor>
    <text evidence="16">Binds 1 zinc ion per subunit.</text>
</comment>
<dbReference type="InterPro" id="IPR018060">
    <property type="entry name" value="HTH_AraC"/>
</dbReference>
<evidence type="ECO:0000256" key="10">
    <source>
        <dbReference type="ARBA" id="ARBA00023125"/>
    </source>
</evidence>
<dbReference type="PROSITE" id="PS00374">
    <property type="entry name" value="MGMT"/>
    <property type="match status" value="1"/>
</dbReference>
<keyword evidence="5" id="KW-0808">Transferase</keyword>
<feature type="active site" description="Nucleophile; methyl group acceptor from methylphosphotriester" evidence="15">
    <location>
        <position position="41"/>
    </location>
</feature>
<dbReference type="SMART" id="SM00342">
    <property type="entry name" value="HTH_ARAC"/>
    <property type="match status" value="1"/>
</dbReference>
<organism evidence="18 19">
    <name type="scientific">Oxalicibacterium faecigallinarum</name>
    <dbReference type="NCBI Taxonomy" id="573741"/>
    <lineage>
        <taxon>Bacteria</taxon>
        <taxon>Pseudomonadati</taxon>
        <taxon>Pseudomonadota</taxon>
        <taxon>Betaproteobacteria</taxon>
        <taxon>Burkholderiales</taxon>
        <taxon>Oxalobacteraceae</taxon>
        <taxon>Oxalicibacterium</taxon>
    </lineage>
</organism>
<proteinExistence type="inferred from homology"/>
<reference evidence="19" key="1">
    <citation type="journal article" date="2019" name="Int. J. Syst. Evol. Microbiol.">
        <title>The Global Catalogue of Microorganisms (GCM) 10K type strain sequencing project: providing services to taxonomists for standard genome sequencing and annotation.</title>
        <authorList>
            <consortium name="The Broad Institute Genomics Platform"/>
            <consortium name="The Broad Institute Genome Sequencing Center for Infectious Disease"/>
            <person name="Wu L."/>
            <person name="Ma J."/>
        </authorList>
    </citation>
    <scope>NUCLEOTIDE SEQUENCE [LARGE SCALE GENOMIC DNA]</scope>
    <source>
        <strain evidence="19">CCM 2767</strain>
    </source>
</reference>
<dbReference type="SUPFAM" id="SSF46689">
    <property type="entry name" value="Homeodomain-like"/>
    <property type="match status" value="1"/>
</dbReference>
<evidence type="ECO:0000313" key="19">
    <source>
        <dbReference type="Proteomes" id="UP000642180"/>
    </source>
</evidence>
<dbReference type="Pfam" id="PF01035">
    <property type="entry name" value="DNA_binding_1"/>
    <property type="match status" value="1"/>
</dbReference>
<dbReference type="CDD" id="cd06445">
    <property type="entry name" value="ATase"/>
    <property type="match status" value="1"/>
</dbReference>
<dbReference type="Gene3D" id="1.10.10.60">
    <property type="entry name" value="Homeodomain-like"/>
    <property type="match status" value="1"/>
</dbReference>
<dbReference type="GO" id="GO:0003700">
    <property type="term" value="F:DNA-binding transcription factor activity"/>
    <property type="evidence" value="ECO:0007669"/>
    <property type="project" value="InterPro"/>
</dbReference>
<keyword evidence="13" id="KW-0234">DNA repair</keyword>
<evidence type="ECO:0000256" key="1">
    <source>
        <dbReference type="ARBA" id="ARBA00001286"/>
    </source>
</evidence>
<dbReference type="Gene3D" id="1.10.10.10">
    <property type="entry name" value="Winged helix-like DNA-binding domain superfamily/Winged helix DNA-binding domain"/>
    <property type="match status" value="1"/>
</dbReference>
<comment type="catalytic activity">
    <reaction evidence="14">
        <text>a 6-O-methyl-2'-deoxyguanosine in DNA + L-cysteinyl-[protein] = S-methyl-L-cysteinyl-[protein] + a 2'-deoxyguanosine in DNA</text>
        <dbReference type="Rhea" id="RHEA:24000"/>
        <dbReference type="Rhea" id="RHEA-COMP:10131"/>
        <dbReference type="Rhea" id="RHEA-COMP:10132"/>
        <dbReference type="Rhea" id="RHEA-COMP:11367"/>
        <dbReference type="Rhea" id="RHEA-COMP:11368"/>
        <dbReference type="ChEBI" id="CHEBI:29950"/>
        <dbReference type="ChEBI" id="CHEBI:82612"/>
        <dbReference type="ChEBI" id="CHEBI:85445"/>
        <dbReference type="ChEBI" id="CHEBI:85448"/>
        <dbReference type="EC" id="2.1.1.63"/>
    </reaction>
</comment>
<dbReference type="SUPFAM" id="SSF57884">
    <property type="entry name" value="Ada DNA repair protein, N-terminal domain (N-Ada 10)"/>
    <property type="match status" value="1"/>
</dbReference>
<dbReference type="InterPro" id="IPR036388">
    <property type="entry name" value="WH-like_DNA-bd_sf"/>
</dbReference>
<name>A0A8J3AVA6_9BURK</name>
<comment type="similarity">
    <text evidence="2">Belongs to the MGMT family.</text>
</comment>
<dbReference type="GO" id="GO:0043565">
    <property type="term" value="F:sequence-specific DNA binding"/>
    <property type="evidence" value="ECO:0007669"/>
    <property type="project" value="InterPro"/>
</dbReference>
<dbReference type="Gene3D" id="3.40.10.10">
    <property type="entry name" value="DNA Methylphosphotriester Repair Domain"/>
    <property type="match status" value="1"/>
</dbReference>
<dbReference type="PROSITE" id="PS00041">
    <property type="entry name" value="HTH_ARAC_FAMILY_1"/>
    <property type="match status" value="1"/>
</dbReference>
<keyword evidence="6 16" id="KW-0479">Metal-binding</keyword>
<dbReference type="PROSITE" id="PS01124">
    <property type="entry name" value="HTH_ARAC_FAMILY_2"/>
    <property type="match status" value="1"/>
</dbReference>
<feature type="domain" description="HTH araC/xylS-type" evidence="17">
    <location>
        <begin position="98"/>
        <end position="187"/>
    </location>
</feature>
<comment type="catalytic activity">
    <reaction evidence="1">
        <text>a 4-O-methyl-thymidine in DNA + L-cysteinyl-[protein] = a thymidine in DNA + S-methyl-L-cysteinyl-[protein]</text>
        <dbReference type="Rhea" id="RHEA:53428"/>
        <dbReference type="Rhea" id="RHEA-COMP:10131"/>
        <dbReference type="Rhea" id="RHEA-COMP:10132"/>
        <dbReference type="Rhea" id="RHEA-COMP:13555"/>
        <dbReference type="Rhea" id="RHEA-COMP:13556"/>
        <dbReference type="ChEBI" id="CHEBI:29950"/>
        <dbReference type="ChEBI" id="CHEBI:82612"/>
        <dbReference type="ChEBI" id="CHEBI:137386"/>
        <dbReference type="ChEBI" id="CHEBI:137387"/>
        <dbReference type="EC" id="2.1.1.63"/>
    </reaction>
</comment>
<dbReference type="InterPro" id="IPR018062">
    <property type="entry name" value="HTH_AraC-typ_CS"/>
</dbReference>
<dbReference type="Pfam" id="PF12833">
    <property type="entry name" value="HTH_18"/>
    <property type="match status" value="1"/>
</dbReference>
<evidence type="ECO:0000256" key="12">
    <source>
        <dbReference type="ARBA" id="ARBA00023163"/>
    </source>
</evidence>
<dbReference type="NCBIfam" id="NF011964">
    <property type="entry name" value="PRK15435.1"/>
    <property type="match status" value="1"/>
</dbReference>
<feature type="binding site" evidence="16">
    <location>
        <position position="41"/>
    </location>
    <ligand>
        <name>Zn(2+)</name>
        <dbReference type="ChEBI" id="CHEBI:29105"/>
    </ligand>
</feature>
<dbReference type="SUPFAM" id="SSF46767">
    <property type="entry name" value="Methylated DNA-protein cysteine methyltransferase, C-terminal domain"/>
    <property type="match status" value="1"/>
</dbReference>
<evidence type="ECO:0000256" key="3">
    <source>
        <dbReference type="ARBA" id="ARBA00011918"/>
    </source>
</evidence>
<dbReference type="InterPro" id="IPR004026">
    <property type="entry name" value="Ada_DNA_repair_Zn-bd"/>
</dbReference>
<dbReference type="InterPro" id="IPR014048">
    <property type="entry name" value="MethylDNA_cys_MeTrfase_DNA-bd"/>
</dbReference>
<feature type="active site" description="Nucleophile; methyl group acceptor from either O6-methylguanine or O4-methylthymine" evidence="15">
    <location>
        <position position="325"/>
    </location>
</feature>
<evidence type="ECO:0000256" key="5">
    <source>
        <dbReference type="ARBA" id="ARBA00022679"/>
    </source>
</evidence>
<dbReference type="InterPro" id="IPR016221">
    <property type="entry name" value="Bifunct_regulatory_prot_Ada"/>
</dbReference>
<dbReference type="RefSeq" id="WP_188379788.1">
    <property type="nucleotide sequence ID" value="NZ_BMDI01000001.1"/>
</dbReference>
<dbReference type="AlphaFoldDB" id="A0A8J3AVA6"/>
<dbReference type="PIRSF" id="PIRSF000409">
    <property type="entry name" value="Ada"/>
    <property type="match status" value="1"/>
</dbReference>
<evidence type="ECO:0000256" key="15">
    <source>
        <dbReference type="PIRSR" id="PIRSR000409-1"/>
    </source>
</evidence>
<keyword evidence="9" id="KW-0805">Transcription regulation</keyword>